<comment type="function">
    <text evidence="9">Essential subunit of the Sec protein translocation channel SecYEG. Clamps together the 2 halves of SecY. May contact the channel plug during translocation.</text>
</comment>
<dbReference type="AlphaFoldDB" id="A0A7T5JP11"/>
<evidence type="ECO:0000256" key="1">
    <source>
        <dbReference type="ARBA" id="ARBA00004370"/>
    </source>
</evidence>
<dbReference type="RefSeq" id="WP_198828232.1">
    <property type="nucleotide sequence ID" value="NZ_CP066308.1"/>
</dbReference>
<dbReference type="GO" id="GO:0008320">
    <property type="term" value="F:protein transmembrane transporter activity"/>
    <property type="evidence" value="ECO:0007669"/>
    <property type="project" value="UniProtKB-UniRule"/>
</dbReference>
<keyword evidence="2 9" id="KW-0813">Transport</keyword>
<protein>
    <recommendedName>
        <fullName evidence="9">Protein translocase subunit SecE</fullName>
    </recommendedName>
</protein>
<reference evidence="11" key="2">
    <citation type="submission" date="2021-04" db="EMBL/GenBank/DDBJ databases">
        <title>Brevibacillus composti FJAT-54423, complete genome.</title>
        <authorList>
            <person name="Tang R."/>
        </authorList>
    </citation>
    <scope>NUCLEOTIDE SEQUENCE</scope>
    <source>
        <strain evidence="11">FJAT-54424</strain>
    </source>
</reference>
<dbReference type="GO" id="GO:0005886">
    <property type="term" value="C:plasma membrane"/>
    <property type="evidence" value="ECO:0007669"/>
    <property type="project" value="UniProtKB-SubCell"/>
</dbReference>
<keyword evidence="7 9" id="KW-0811">Translocation</keyword>
<dbReference type="GO" id="GO:0009306">
    <property type="term" value="P:protein secretion"/>
    <property type="evidence" value="ECO:0007669"/>
    <property type="project" value="UniProtKB-UniRule"/>
</dbReference>
<evidence type="ECO:0000313" key="11">
    <source>
        <dbReference type="EMBL" id="QUO41741.1"/>
    </source>
</evidence>
<evidence type="ECO:0000256" key="3">
    <source>
        <dbReference type="ARBA" id="ARBA00022475"/>
    </source>
</evidence>
<evidence type="ECO:0000256" key="7">
    <source>
        <dbReference type="ARBA" id="ARBA00023010"/>
    </source>
</evidence>
<evidence type="ECO:0000313" key="12">
    <source>
        <dbReference type="Proteomes" id="UP000595847"/>
    </source>
</evidence>
<reference evidence="10 12" key="1">
    <citation type="submission" date="2020-12" db="EMBL/GenBank/DDBJ databases">
        <title>strain FJAT-54423T represents a novel species of the genus Brevibacillus.</title>
        <authorList>
            <person name="Tang R."/>
        </authorList>
    </citation>
    <scope>NUCLEOTIDE SEQUENCE [LARGE SCALE GENOMIC DNA]</scope>
    <source>
        <strain evidence="10 12">FJAT-54423</strain>
    </source>
</reference>
<dbReference type="InterPro" id="IPR038379">
    <property type="entry name" value="SecE_sf"/>
</dbReference>
<dbReference type="InterPro" id="IPR001901">
    <property type="entry name" value="Translocase_SecE/Sec61-g"/>
</dbReference>
<keyword evidence="6 9" id="KW-1133">Transmembrane helix</keyword>
<dbReference type="PROSITE" id="PS01067">
    <property type="entry name" value="SECE_SEC61G"/>
    <property type="match status" value="1"/>
</dbReference>
<keyword evidence="5 9" id="KW-0653">Protein transport</keyword>
<dbReference type="GO" id="GO:0006605">
    <property type="term" value="P:protein targeting"/>
    <property type="evidence" value="ECO:0007669"/>
    <property type="project" value="UniProtKB-UniRule"/>
</dbReference>
<keyword evidence="13" id="KW-1185">Reference proteome</keyword>
<evidence type="ECO:0000313" key="10">
    <source>
        <dbReference type="EMBL" id="QQE74657.1"/>
    </source>
</evidence>
<evidence type="ECO:0000256" key="4">
    <source>
        <dbReference type="ARBA" id="ARBA00022692"/>
    </source>
</evidence>
<dbReference type="NCBIfam" id="TIGR00964">
    <property type="entry name" value="secE_bact"/>
    <property type="match status" value="1"/>
</dbReference>
<dbReference type="EMBL" id="CP066308">
    <property type="protein sequence ID" value="QQE74657.1"/>
    <property type="molecule type" value="Genomic_DNA"/>
</dbReference>
<accession>A0A7T5JP11</accession>
<dbReference type="EMBL" id="CP073708">
    <property type="protein sequence ID" value="QUO41741.1"/>
    <property type="molecule type" value="Genomic_DNA"/>
</dbReference>
<proteinExistence type="inferred from homology"/>
<sequence length="71" mass="8069">MGFLAKMGASFRRTGEFFGDVRSELKKVRWPNRKELTTYTVVVLITVTLLALFFFVIDLGISRVIDLILGT</sequence>
<feature type="transmembrane region" description="Helical" evidence="9">
    <location>
        <begin position="36"/>
        <end position="57"/>
    </location>
</feature>
<dbReference type="KEGG" id="bcop:JD108_01255"/>
<dbReference type="Proteomes" id="UP000677234">
    <property type="component" value="Chromosome"/>
</dbReference>
<evidence type="ECO:0000256" key="2">
    <source>
        <dbReference type="ARBA" id="ARBA00022448"/>
    </source>
</evidence>
<organism evidence="10 12">
    <name type="scientific">Brevibacillus composti</name>
    <dbReference type="NCBI Taxonomy" id="2796470"/>
    <lineage>
        <taxon>Bacteria</taxon>
        <taxon>Bacillati</taxon>
        <taxon>Bacillota</taxon>
        <taxon>Bacilli</taxon>
        <taxon>Bacillales</taxon>
        <taxon>Paenibacillaceae</taxon>
        <taxon>Brevibacillus</taxon>
    </lineage>
</organism>
<name>A0A7T5JP11_9BACL</name>
<dbReference type="GO" id="GO:0043952">
    <property type="term" value="P:protein transport by the Sec complex"/>
    <property type="evidence" value="ECO:0007669"/>
    <property type="project" value="UniProtKB-UniRule"/>
</dbReference>
<gene>
    <name evidence="9 10" type="primary">secE</name>
    <name evidence="10" type="ORF">JD108_01255</name>
    <name evidence="11" type="ORF">KDJ56_01255</name>
</gene>
<dbReference type="InterPro" id="IPR005807">
    <property type="entry name" value="SecE_bac"/>
</dbReference>
<evidence type="ECO:0000313" key="13">
    <source>
        <dbReference type="Proteomes" id="UP000677234"/>
    </source>
</evidence>
<dbReference type="Gene3D" id="1.20.5.1030">
    <property type="entry name" value="Preprotein translocase secy subunit"/>
    <property type="match status" value="1"/>
</dbReference>
<evidence type="ECO:0000256" key="8">
    <source>
        <dbReference type="ARBA" id="ARBA00023136"/>
    </source>
</evidence>
<comment type="subunit">
    <text evidence="9">Component of the Sec protein translocase complex. Heterotrimer consisting of SecY, SecE and SecG subunits. The heterotrimers can form oligomers, although 1 heterotrimer is thought to be able to translocate proteins. Interacts with the ribosome. Interacts with SecDF, and other proteins may be involved. Interacts with SecA.</text>
</comment>
<dbReference type="Pfam" id="PF00584">
    <property type="entry name" value="SecE"/>
    <property type="match status" value="1"/>
</dbReference>
<dbReference type="HAMAP" id="MF_00422">
    <property type="entry name" value="SecE"/>
    <property type="match status" value="1"/>
</dbReference>
<evidence type="ECO:0000256" key="6">
    <source>
        <dbReference type="ARBA" id="ARBA00022989"/>
    </source>
</evidence>
<keyword evidence="8 9" id="KW-0472">Membrane</keyword>
<keyword evidence="4 9" id="KW-0812">Transmembrane</keyword>
<dbReference type="GO" id="GO:0065002">
    <property type="term" value="P:intracellular protein transmembrane transport"/>
    <property type="evidence" value="ECO:0007669"/>
    <property type="project" value="UniProtKB-UniRule"/>
</dbReference>
<keyword evidence="3 9" id="KW-1003">Cell membrane</keyword>
<comment type="subcellular location">
    <subcellularLocation>
        <location evidence="9">Cell membrane</location>
        <topology evidence="9">Single-pass membrane protein</topology>
    </subcellularLocation>
    <subcellularLocation>
        <location evidence="1">Membrane</location>
    </subcellularLocation>
</comment>
<dbReference type="Proteomes" id="UP000595847">
    <property type="component" value="Chromosome"/>
</dbReference>
<dbReference type="PANTHER" id="PTHR33910:SF1">
    <property type="entry name" value="PROTEIN TRANSLOCASE SUBUNIT SECE"/>
    <property type="match status" value="1"/>
</dbReference>
<evidence type="ECO:0000256" key="9">
    <source>
        <dbReference type="HAMAP-Rule" id="MF_00422"/>
    </source>
</evidence>
<dbReference type="PANTHER" id="PTHR33910">
    <property type="entry name" value="PROTEIN TRANSLOCASE SUBUNIT SECE"/>
    <property type="match status" value="1"/>
</dbReference>
<comment type="similarity">
    <text evidence="9">Belongs to the SecE/SEC61-gamma family.</text>
</comment>
<evidence type="ECO:0000256" key="5">
    <source>
        <dbReference type="ARBA" id="ARBA00022927"/>
    </source>
</evidence>